<evidence type="ECO:0000256" key="2">
    <source>
        <dbReference type="ARBA" id="ARBA00034247"/>
    </source>
</evidence>
<dbReference type="InterPro" id="IPR043128">
    <property type="entry name" value="Rev_trsase/Diguanyl_cyclase"/>
</dbReference>
<dbReference type="AlphaFoldDB" id="A0A917BQU4"/>
<dbReference type="PROSITE" id="PS50887">
    <property type="entry name" value="GGDEF"/>
    <property type="match status" value="1"/>
</dbReference>
<dbReference type="GO" id="GO:0052621">
    <property type="term" value="F:diguanylate cyclase activity"/>
    <property type="evidence" value="ECO:0007669"/>
    <property type="project" value="UniProtKB-EC"/>
</dbReference>
<dbReference type="NCBIfam" id="TIGR00254">
    <property type="entry name" value="GGDEF"/>
    <property type="match status" value="1"/>
</dbReference>
<feature type="domain" description="Response regulatory" evidence="4">
    <location>
        <begin position="132"/>
        <end position="249"/>
    </location>
</feature>
<feature type="domain" description="GGDEF" evidence="5">
    <location>
        <begin position="292"/>
        <end position="421"/>
    </location>
</feature>
<dbReference type="InterPro" id="IPR011006">
    <property type="entry name" value="CheY-like_superfamily"/>
</dbReference>
<dbReference type="FunFam" id="3.30.70.270:FF:000001">
    <property type="entry name" value="Diguanylate cyclase domain protein"/>
    <property type="match status" value="1"/>
</dbReference>
<dbReference type="InterPro" id="IPR001789">
    <property type="entry name" value="Sig_transdc_resp-reg_receiver"/>
</dbReference>
<comment type="catalytic activity">
    <reaction evidence="2">
        <text>2 GTP = 3',3'-c-di-GMP + 2 diphosphate</text>
        <dbReference type="Rhea" id="RHEA:24898"/>
        <dbReference type="ChEBI" id="CHEBI:33019"/>
        <dbReference type="ChEBI" id="CHEBI:37565"/>
        <dbReference type="ChEBI" id="CHEBI:58805"/>
        <dbReference type="EC" id="2.7.7.65"/>
    </reaction>
</comment>
<dbReference type="EMBL" id="BMHV01000002">
    <property type="protein sequence ID" value="GGF53416.1"/>
    <property type="molecule type" value="Genomic_DNA"/>
</dbReference>
<dbReference type="InterPro" id="IPR050469">
    <property type="entry name" value="Diguanylate_Cyclase"/>
</dbReference>
<dbReference type="InterPro" id="IPR029787">
    <property type="entry name" value="Nucleotide_cyclase"/>
</dbReference>
<accession>A0A917BQU4</accession>
<dbReference type="GO" id="GO:0005886">
    <property type="term" value="C:plasma membrane"/>
    <property type="evidence" value="ECO:0007669"/>
    <property type="project" value="TreeGrafter"/>
</dbReference>
<dbReference type="CDD" id="cd17544">
    <property type="entry name" value="REC_2_GGDEF"/>
    <property type="match status" value="1"/>
</dbReference>
<dbReference type="GO" id="GO:0043709">
    <property type="term" value="P:cell adhesion involved in single-species biofilm formation"/>
    <property type="evidence" value="ECO:0007669"/>
    <property type="project" value="TreeGrafter"/>
</dbReference>
<comment type="caution">
    <text evidence="6">The sequence shown here is derived from an EMBL/GenBank/DDBJ whole genome shotgun (WGS) entry which is preliminary data.</text>
</comment>
<keyword evidence="7" id="KW-1185">Reference proteome</keyword>
<dbReference type="SMART" id="SM00448">
    <property type="entry name" value="REC"/>
    <property type="match status" value="2"/>
</dbReference>
<reference evidence="6" key="2">
    <citation type="submission" date="2020-09" db="EMBL/GenBank/DDBJ databases">
        <authorList>
            <person name="Sun Q."/>
            <person name="Zhou Y."/>
        </authorList>
    </citation>
    <scope>NUCLEOTIDE SEQUENCE</scope>
    <source>
        <strain evidence="6">CGMCC 1.15254</strain>
    </source>
</reference>
<dbReference type="Gene3D" id="3.30.70.270">
    <property type="match status" value="1"/>
</dbReference>
<organism evidence="6 7">
    <name type="scientific">Terasakiella brassicae</name>
    <dbReference type="NCBI Taxonomy" id="1634917"/>
    <lineage>
        <taxon>Bacteria</taxon>
        <taxon>Pseudomonadati</taxon>
        <taxon>Pseudomonadota</taxon>
        <taxon>Alphaproteobacteria</taxon>
        <taxon>Rhodospirillales</taxon>
        <taxon>Terasakiellaceae</taxon>
        <taxon>Terasakiella</taxon>
    </lineage>
</organism>
<dbReference type="SMART" id="SM00267">
    <property type="entry name" value="GGDEF"/>
    <property type="match status" value="1"/>
</dbReference>
<protein>
    <recommendedName>
        <fullName evidence="1">diguanylate cyclase</fullName>
        <ecNumber evidence="1">2.7.7.65</ecNumber>
    </recommendedName>
</protein>
<evidence type="ECO:0000313" key="6">
    <source>
        <dbReference type="EMBL" id="GGF53416.1"/>
    </source>
</evidence>
<dbReference type="RefSeq" id="WP_188660611.1">
    <property type="nucleotide sequence ID" value="NZ_BMHV01000002.1"/>
</dbReference>
<dbReference type="GO" id="GO:0000160">
    <property type="term" value="P:phosphorelay signal transduction system"/>
    <property type="evidence" value="ECO:0007669"/>
    <property type="project" value="InterPro"/>
</dbReference>
<dbReference type="EC" id="2.7.7.65" evidence="1"/>
<dbReference type="Gene3D" id="3.40.50.2300">
    <property type="match status" value="2"/>
</dbReference>
<keyword evidence="3" id="KW-0597">Phosphoprotein</keyword>
<name>A0A917BQU4_9PROT</name>
<evidence type="ECO:0000313" key="7">
    <source>
        <dbReference type="Proteomes" id="UP000632498"/>
    </source>
</evidence>
<evidence type="ECO:0000256" key="3">
    <source>
        <dbReference type="PROSITE-ProRule" id="PRU00169"/>
    </source>
</evidence>
<dbReference type="Pfam" id="PF00072">
    <property type="entry name" value="Response_reg"/>
    <property type="match status" value="2"/>
</dbReference>
<dbReference type="CDD" id="cd01949">
    <property type="entry name" value="GGDEF"/>
    <property type="match status" value="1"/>
</dbReference>
<dbReference type="GO" id="GO:1902201">
    <property type="term" value="P:negative regulation of bacterial-type flagellum-dependent cell motility"/>
    <property type="evidence" value="ECO:0007669"/>
    <property type="project" value="TreeGrafter"/>
</dbReference>
<dbReference type="InterPro" id="IPR000160">
    <property type="entry name" value="GGDEF_dom"/>
</dbReference>
<reference evidence="6" key="1">
    <citation type="journal article" date="2014" name="Int. J. Syst. Evol. Microbiol.">
        <title>Complete genome sequence of Corynebacterium casei LMG S-19264T (=DSM 44701T), isolated from a smear-ripened cheese.</title>
        <authorList>
            <consortium name="US DOE Joint Genome Institute (JGI-PGF)"/>
            <person name="Walter F."/>
            <person name="Albersmeier A."/>
            <person name="Kalinowski J."/>
            <person name="Ruckert C."/>
        </authorList>
    </citation>
    <scope>NUCLEOTIDE SEQUENCE</scope>
    <source>
        <strain evidence="6">CGMCC 1.15254</strain>
    </source>
</reference>
<sequence length="421" mass="48492">MTDFDKKIDILLVEDAKFYRSVLKSQLEKELNCNVFCAETFKQATTILKERGNTFFLALLDLNLPDAPNGEIVEYVISQPIPSIVFSGHFNEEIRDDLMQKNIIDYVVKDSPASIEYVISTVKRIYLNQFIKVLLVDDSKTARYQMRGLLHRYKFQVLEAFDGLEALKVLDANPDIMMVITDYNMPNLDGFELTKKIRTHYSKRELSIVGVSTYGNHALSAKFIKIGANDFITKPFLNEEFFCRISQNIEMLEYINALKDSLITDYLTGVRNRRYLYDRGQEMFKEAQKSDGYLIAAMIDVDHFKQINDSFGHDAGDFVLTAVAKKIDHYFKNKGVVARFGGEEFCVLMYREDTEDVIETFETLRDVIAETIFTYEYHELSVQISVGITWQSTESLDDLINLSDRFLYDAKKSGRNCVHAG</sequence>
<evidence type="ECO:0000259" key="4">
    <source>
        <dbReference type="PROSITE" id="PS50110"/>
    </source>
</evidence>
<feature type="modified residue" description="4-aspartylphosphate" evidence="3">
    <location>
        <position position="61"/>
    </location>
</feature>
<evidence type="ECO:0000259" key="5">
    <source>
        <dbReference type="PROSITE" id="PS50887"/>
    </source>
</evidence>
<dbReference type="Pfam" id="PF00990">
    <property type="entry name" value="GGDEF"/>
    <property type="match status" value="1"/>
</dbReference>
<dbReference type="PANTHER" id="PTHR45138:SF9">
    <property type="entry name" value="DIGUANYLATE CYCLASE DGCM-RELATED"/>
    <property type="match status" value="1"/>
</dbReference>
<dbReference type="PANTHER" id="PTHR45138">
    <property type="entry name" value="REGULATORY COMPONENTS OF SENSORY TRANSDUCTION SYSTEM"/>
    <property type="match status" value="1"/>
</dbReference>
<dbReference type="Proteomes" id="UP000632498">
    <property type="component" value="Unassembled WGS sequence"/>
</dbReference>
<proteinExistence type="predicted"/>
<dbReference type="PROSITE" id="PS50110">
    <property type="entry name" value="RESPONSE_REGULATORY"/>
    <property type="match status" value="2"/>
</dbReference>
<feature type="domain" description="Response regulatory" evidence="4">
    <location>
        <begin position="9"/>
        <end position="124"/>
    </location>
</feature>
<evidence type="ECO:0000256" key="1">
    <source>
        <dbReference type="ARBA" id="ARBA00012528"/>
    </source>
</evidence>
<dbReference type="SUPFAM" id="SSF52172">
    <property type="entry name" value="CheY-like"/>
    <property type="match status" value="2"/>
</dbReference>
<dbReference type="SUPFAM" id="SSF55073">
    <property type="entry name" value="Nucleotide cyclase"/>
    <property type="match status" value="1"/>
</dbReference>
<feature type="modified residue" description="4-aspartylphosphate" evidence="3">
    <location>
        <position position="182"/>
    </location>
</feature>
<gene>
    <name evidence="6" type="ORF">GCM10011332_03500</name>
</gene>